<dbReference type="InterPro" id="IPR011604">
    <property type="entry name" value="PDDEXK-like_dom_sf"/>
</dbReference>
<comment type="catalytic activity">
    <reaction evidence="12">
        <text>Couples ATP hydrolysis with the unwinding of duplex DNA by translocating in the 3'-5' direction.</text>
        <dbReference type="EC" id="5.6.2.4"/>
    </reaction>
</comment>
<reference evidence="19 20" key="1">
    <citation type="journal article" date="2019" name="Nat. Microbiol.">
        <title>Mediterranean grassland soil C-N compound turnover is dependent on rainfall and depth, and is mediated by genomically divergent microorganisms.</title>
        <authorList>
            <person name="Diamond S."/>
            <person name="Andeer P.F."/>
            <person name="Li Z."/>
            <person name="Crits-Christoph A."/>
            <person name="Burstein D."/>
            <person name="Anantharaman K."/>
            <person name="Lane K.R."/>
            <person name="Thomas B.C."/>
            <person name="Pan C."/>
            <person name="Northen T.R."/>
            <person name="Banfield J.F."/>
        </authorList>
    </citation>
    <scope>NUCLEOTIDE SEQUENCE [LARGE SCALE GENOMIC DNA]</scope>
    <source>
        <strain evidence="19">WS_11</strain>
    </source>
</reference>
<proteinExistence type="inferred from homology"/>
<organism evidence="19 20">
    <name type="scientific">Eiseniibacteriota bacterium</name>
    <dbReference type="NCBI Taxonomy" id="2212470"/>
    <lineage>
        <taxon>Bacteria</taxon>
        <taxon>Candidatus Eiseniibacteriota</taxon>
    </lineage>
</organism>
<evidence type="ECO:0000256" key="13">
    <source>
        <dbReference type="ARBA" id="ARBA00034808"/>
    </source>
</evidence>
<dbReference type="InterPro" id="IPR013986">
    <property type="entry name" value="DExx_box_DNA_helicase_dom_sf"/>
</dbReference>
<dbReference type="Gene3D" id="1.10.486.10">
    <property type="entry name" value="PCRA, domain 4"/>
    <property type="match status" value="1"/>
</dbReference>
<evidence type="ECO:0000256" key="12">
    <source>
        <dbReference type="ARBA" id="ARBA00034617"/>
    </source>
</evidence>
<keyword evidence="3 15" id="KW-0547">Nucleotide-binding</keyword>
<dbReference type="PROSITE" id="PS51217">
    <property type="entry name" value="UVRD_HELICASE_CTER"/>
    <property type="match status" value="1"/>
</dbReference>
<evidence type="ECO:0000256" key="8">
    <source>
        <dbReference type="ARBA" id="ARBA00022840"/>
    </source>
</evidence>
<dbReference type="Gene3D" id="3.90.320.10">
    <property type="match status" value="1"/>
</dbReference>
<name>A0A538UDY5_UNCEI</name>
<feature type="domain" description="UvrD-like helicase ATP-binding" evidence="17">
    <location>
        <begin position="26"/>
        <end position="326"/>
    </location>
</feature>
<keyword evidence="6 15" id="KW-0347">Helicase</keyword>
<dbReference type="InterPro" id="IPR014016">
    <property type="entry name" value="UvrD-like_ATP-bd"/>
</dbReference>
<evidence type="ECO:0000256" key="5">
    <source>
        <dbReference type="ARBA" id="ARBA00022801"/>
    </source>
</evidence>
<dbReference type="InterPro" id="IPR027417">
    <property type="entry name" value="P-loop_NTPase"/>
</dbReference>
<dbReference type="InterPro" id="IPR000212">
    <property type="entry name" value="DNA_helicase_UvrD/REP"/>
</dbReference>
<evidence type="ECO:0000256" key="3">
    <source>
        <dbReference type="ARBA" id="ARBA00022741"/>
    </source>
</evidence>
<keyword evidence="7" id="KW-0269">Exonuclease</keyword>
<dbReference type="PANTHER" id="PTHR11070:SF2">
    <property type="entry name" value="ATP-DEPENDENT DNA HELICASE SRS2"/>
    <property type="match status" value="1"/>
</dbReference>
<protein>
    <recommendedName>
        <fullName evidence="13">DNA 3'-5' helicase</fullName>
        <ecNumber evidence="13">5.6.2.4</ecNumber>
    </recommendedName>
</protein>
<dbReference type="Proteomes" id="UP000319771">
    <property type="component" value="Unassembled WGS sequence"/>
</dbReference>
<keyword evidence="2" id="KW-0540">Nuclease</keyword>
<comment type="caution">
    <text evidence="19">The sequence shown here is derived from an EMBL/GenBank/DDBJ whole genome shotgun (WGS) entry which is preliminary data.</text>
</comment>
<dbReference type="PROSITE" id="PS51198">
    <property type="entry name" value="UVRD_HELICASE_ATP_BIND"/>
    <property type="match status" value="1"/>
</dbReference>
<dbReference type="EC" id="5.6.2.4" evidence="13"/>
<dbReference type="GO" id="GO:0000725">
    <property type="term" value="P:recombinational repair"/>
    <property type="evidence" value="ECO:0007669"/>
    <property type="project" value="TreeGrafter"/>
</dbReference>
<evidence type="ECO:0000256" key="1">
    <source>
        <dbReference type="ARBA" id="ARBA00009922"/>
    </source>
</evidence>
<evidence type="ECO:0000256" key="10">
    <source>
        <dbReference type="ARBA" id="ARBA00023204"/>
    </source>
</evidence>
<evidence type="ECO:0000259" key="18">
    <source>
        <dbReference type="PROSITE" id="PS51217"/>
    </source>
</evidence>
<dbReference type="GO" id="GO:0005524">
    <property type="term" value="F:ATP binding"/>
    <property type="evidence" value="ECO:0007669"/>
    <property type="project" value="UniProtKB-UniRule"/>
</dbReference>
<evidence type="ECO:0000256" key="15">
    <source>
        <dbReference type="PROSITE-ProRule" id="PRU00560"/>
    </source>
</evidence>
<sequence length="991" mass="110445">MTPAARAFAGAPVPAAEAARIDPVLADLNVEQREAVTHGEGPLLIVAGAGTGKTEVITRRIAWLIATKRARPEEILALTFTEKAAAEMESRVDLLVPYGWVGATLSTFHAFGDRLVRESGIEIGLTRDLTVCTRAEVLVFLREHLFALGLERFLPLGDPDRHLDALLTLFDRARDEDVSPEAYAAFASGLAAQAGDDPERRDRAQAEVEKARVYARYTRLMLERGRVDFSDQLALALRLMRERPHRLRQLQDQYRYLLVDEFQDTNHVQFEMVKRLAGRAANVTVVGDDDQSIYRFRGAKLANLMAFLETYPGAREVVLKRNYRSRQNLLDAAHRLIRHNDPDRLEAKRGYDKRLIADVAGLGTLERLEFQTATDEADQVAQRIADAVAAGSRRPRDFAILARAHDHLAPFLTALRARGVPFHQSGSRGLYGREEVRLCLSMLRVVADPDDSLSAFHLLGSPLFGADPVDLARLSSWAHRHNRSLRWVAETLEAGPPFTPTPATREACARFVGLARQLTALAALRPTSEVLYAFVHESGFLGQLATQETLEAEEQVKNIAKLFSITQRIGAQLEHDRVAPFTRYLGLLIDAGDDPAAAEVDVEREAVHVLTAHNAKGLEFPVVFLVSLVEDRFPARGQSEAMPLPPELTHEPPSQGDVRLEEERRLFYVGMTRAREALVLTHAADYGGKTRRKMSRFVAEALAIPAARLGPRRLDPRQAIERHAPSALPPAAARAPLGDAEPLRLSSSRIDDYLTCPLKYRYAHEVQVPLARDPGFMYGDAIHHAIRHYYKARLLGHPVDADQVVRVFEEAWSSEGFISREHEERRLEQGRRSLSAFVAREDAAKLKPLQIEQAFKFRRGNNVVEGRWDRIDERKGGIVIVDFKTAEVAEPEDAHQRAKESLRGSQLGLYALAYRETRGVTPAAVELQFVESGRVGHAAVEPKHLDAALERIDRAAAGIRAADFAARPEYNACRYCPYESFCPFTATRGAS</sequence>
<dbReference type="AlphaFoldDB" id="A0A538UDY5"/>
<evidence type="ECO:0000313" key="20">
    <source>
        <dbReference type="Proteomes" id="UP000319771"/>
    </source>
</evidence>
<evidence type="ECO:0000256" key="6">
    <source>
        <dbReference type="ARBA" id="ARBA00022806"/>
    </source>
</evidence>
<evidence type="ECO:0000256" key="4">
    <source>
        <dbReference type="ARBA" id="ARBA00022763"/>
    </source>
</evidence>
<dbReference type="CDD" id="cd17932">
    <property type="entry name" value="DEXQc_UvrD"/>
    <property type="match status" value="1"/>
</dbReference>
<keyword evidence="4" id="KW-0227">DNA damage</keyword>
<evidence type="ECO:0000256" key="9">
    <source>
        <dbReference type="ARBA" id="ARBA00023125"/>
    </source>
</evidence>
<keyword evidence="5 15" id="KW-0378">Hydrolase</keyword>
<evidence type="ECO:0000256" key="14">
    <source>
        <dbReference type="ARBA" id="ARBA00048988"/>
    </source>
</evidence>
<dbReference type="GO" id="GO:0003677">
    <property type="term" value="F:DNA binding"/>
    <property type="evidence" value="ECO:0007669"/>
    <property type="project" value="UniProtKB-KW"/>
</dbReference>
<dbReference type="SUPFAM" id="SSF52540">
    <property type="entry name" value="P-loop containing nucleoside triphosphate hydrolases"/>
    <property type="match status" value="1"/>
</dbReference>
<dbReference type="Gene3D" id="3.40.50.300">
    <property type="entry name" value="P-loop containing nucleotide triphosphate hydrolases"/>
    <property type="match status" value="2"/>
</dbReference>
<dbReference type="EMBL" id="VBPB01000015">
    <property type="protein sequence ID" value="TMQ74086.1"/>
    <property type="molecule type" value="Genomic_DNA"/>
</dbReference>
<feature type="region of interest" description="Disordered" evidence="16">
    <location>
        <begin position="638"/>
        <end position="657"/>
    </location>
</feature>
<dbReference type="PANTHER" id="PTHR11070">
    <property type="entry name" value="UVRD / RECB / PCRA DNA HELICASE FAMILY MEMBER"/>
    <property type="match status" value="1"/>
</dbReference>
<evidence type="ECO:0000256" key="16">
    <source>
        <dbReference type="SAM" id="MobiDB-lite"/>
    </source>
</evidence>
<evidence type="ECO:0000256" key="2">
    <source>
        <dbReference type="ARBA" id="ARBA00022722"/>
    </source>
</evidence>
<dbReference type="Pfam" id="PF13361">
    <property type="entry name" value="UvrD_C"/>
    <property type="match status" value="2"/>
</dbReference>
<dbReference type="Pfam" id="PF12705">
    <property type="entry name" value="PDDEXK_1"/>
    <property type="match status" value="1"/>
</dbReference>
<dbReference type="InterPro" id="IPR014017">
    <property type="entry name" value="DNA_helicase_UvrD-like_C"/>
</dbReference>
<comment type="catalytic activity">
    <reaction evidence="14">
        <text>ATP + H2O = ADP + phosphate + H(+)</text>
        <dbReference type="Rhea" id="RHEA:13065"/>
        <dbReference type="ChEBI" id="CHEBI:15377"/>
        <dbReference type="ChEBI" id="CHEBI:15378"/>
        <dbReference type="ChEBI" id="CHEBI:30616"/>
        <dbReference type="ChEBI" id="CHEBI:43474"/>
        <dbReference type="ChEBI" id="CHEBI:456216"/>
        <dbReference type="EC" id="5.6.2.4"/>
    </reaction>
</comment>
<feature type="domain" description="UvrD-like helicase C-terminal" evidence="18">
    <location>
        <begin position="327"/>
        <end position="617"/>
    </location>
</feature>
<evidence type="ECO:0000256" key="7">
    <source>
        <dbReference type="ARBA" id="ARBA00022839"/>
    </source>
</evidence>
<keyword evidence="8 15" id="KW-0067">ATP-binding</keyword>
<keyword evidence="11" id="KW-0413">Isomerase</keyword>
<keyword evidence="9" id="KW-0238">DNA-binding</keyword>
<dbReference type="GO" id="GO:0004527">
    <property type="term" value="F:exonuclease activity"/>
    <property type="evidence" value="ECO:0007669"/>
    <property type="project" value="UniProtKB-KW"/>
</dbReference>
<evidence type="ECO:0000256" key="11">
    <source>
        <dbReference type="ARBA" id="ARBA00023235"/>
    </source>
</evidence>
<keyword evidence="10" id="KW-0234">DNA repair</keyword>
<dbReference type="Pfam" id="PF00580">
    <property type="entry name" value="UvrD-helicase"/>
    <property type="match status" value="1"/>
</dbReference>
<feature type="binding site" evidence="15">
    <location>
        <begin position="47"/>
        <end position="54"/>
    </location>
    <ligand>
        <name>ATP</name>
        <dbReference type="ChEBI" id="CHEBI:30616"/>
    </ligand>
</feature>
<dbReference type="GO" id="GO:0043138">
    <property type="term" value="F:3'-5' DNA helicase activity"/>
    <property type="evidence" value="ECO:0007669"/>
    <property type="project" value="UniProtKB-EC"/>
</dbReference>
<dbReference type="Gene3D" id="1.10.10.160">
    <property type="match status" value="1"/>
</dbReference>
<dbReference type="InterPro" id="IPR038726">
    <property type="entry name" value="PDDEXK_AddAB-type"/>
</dbReference>
<evidence type="ECO:0000313" key="19">
    <source>
        <dbReference type="EMBL" id="TMQ74086.1"/>
    </source>
</evidence>
<accession>A0A538UDY5</accession>
<gene>
    <name evidence="19" type="ORF">E6K81_01350</name>
</gene>
<comment type="similarity">
    <text evidence="1">Belongs to the helicase family. UvrD subfamily.</text>
</comment>
<evidence type="ECO:0000259" key="17">
    <source>
        <dbReference type="PROSITE" id="PS51198"/>
    </source>
</evidence>